<sequence>MYILPSNFPLTICRPCLSPPTSTAIQPRLPTNANTPQQTLPLHTNATLTPTPTPHLPRNPSLIFNTPPCAEQHPITAAPPAPTTDSQQQHRLDPDPQRPRSFC</sequence>
<evidence type="ECO:0000313" key="2">
    <source>
        <dbReference type="EMBL" id="QRD04692.1"/>
    </source>
</evidence>
<dbReference type="VEuPathDB" id="FungiDB:JI435_106300"/>
<feature type="region of interest" description="Disordered" evidence="1">
    <location>
        <begin position="19"/>
        <end position="103"/>
    </location>
</feature>
<accession>A0A7U2FG63</accession>
<protein>
    <submittedName>
        <fullName evidence="2">Uncharacterized protein</fullName>
    </submittedName>
</protein>
<evidence type="ECO:0000313" key="3">
    <source>
        <dbReference type="Proteomes" id="UP000663193"/>
    </source>
</evidence>
<dbReference type="Proteomes" id="UP000663193">
    <property type="component" value="Chromosome 17"/>
</dbReference>
<proteinExistence type="predicted"/>
<dbReference type="KEGG" id="pno:SNOG_10630"/>
<name>A0A7U2FG63_PHANO</name>
<feature type="compositionally biased region" description="Low complexity" evidence="1">
    <location>
        <begin position="39"/>
        <end position="50"/>
    </location>
</feature>
<evidence type="ECO:0000256" key="1">
    <source>
        <dbReference type="SAM" id="MobiDB-lite"/>
    </source>
</evidence>
<dbReference type="EMBL" id="CP069039">
    <property type="protein sequence ID" value="QRD04692.1"/>
    <property type="molecule type" value="Genomic_DNA"/>
</dbReference>
<dbReference type="AlphaFoldDB" id="A0A7U2FG63"/>
<reference evidence="3" key="1">
    <citation type="journal article" date="2021" name="BMC Genomics">
        <title>Chromosome-level genome assembly and manually-curated proteome of model necrotroph Parastagonospora nodorum Sn15 reveals a genome-wide trove of candidate effector homologs, and redundancy of virulence-related functions within an accessory chromosome.</title>
        <authorList>
            <person name="Bertazzoni S."/>
            <person name="Jones D.A.B."/>
            <person name="Phan H.T."/>
            <person name="Tan K.-C."/>
            <person name="Hane J.K."/>
        </authorList>
    </citation>
    <scope>NUCLEOTIDE SEQUENCE [LARGE SCALE GENOMIC DNA]</scope>
    <source>
        <strain evidence="3">SN15 / ATCC MYA-4574 / FGSC 10173)</strain>
    </source>
</reference>
<feature type="compositionally biased region" description="Basic and acidic residues" evidence="1">
    <location>
        <begin position="88"/>
        <end position="103"/>
    </location>
</feature>
<organism evidence="2 3">
    <name type="scientific">Phaeosphaeria nodorum (strain SN15 / ATCC MYA-4574 / FGSC 10173)</name>
    <name type="common">Glume blotch fungus</name>
    <name type="synonym">Parastagonospora nodorum</name>
    <dbReference type="NCBI Taxonomy" id="321614"/>
    <lineage>
        <taxon>Eukaryota</taxon>
        <taxon>Fungi</taxon>
        <taxon>Dikarya</taxon>
        <taxon>Ascomycota</taxon>
        <taxon>Pezizomycotina</taxon>
        <taxon>Dothideomycetes</taxon>
        <taxon>Pleosporomycetidae</taxon>
        <taxon>Pleosporales</taxon>
        <taxon>Pleosporineae</taxon>
        <taxon>Phaeosphaeriaceae</taxon>
        <taxon>Parastagonospora</taxon>
    </lineage>
</organism>
<feature type="compositionally biased region" description="Polar residues" evidence="1">
    <location>
        <begin position="19"/>
        <end position="38"/>
    </location>
</feature>
<keyword evidence="3" id="KW-1185">Reference proteome</keyword>
<gene>
    <name evidence="2" type="ORF">JI435_106300</name>
</gene>
<dbReference type="RefSeq" id="XP_001800894.1">
    <property type="nucleotide sequence ID" value="XM_001800842.1"/>
</dbReference>